<evidence type="ECO:0000256" key="4">
    <source>
        <dbReference type="ARBA" id="ARBA00022692"/>
    </source>
</evidence>
<dbReference type="PANTHER" id="PTHR43549">
    <property type="entry name" value="MULTIDRUG RESISTANCE PROTEIN YPNP-RELATED"/>
    <property type="match status" value="1"/>
</dbReference>
<evidence type="ECO:0000313" key="8">
    <source>
        <dbReference type="EMBL" id="MCP8899844.1"/>
    </source>
</evidence>
<dbReference type="CDD" id="cd13142">
    <property type="entry name" value="MATE_like_12"/>
    <property type="match status" value="1"/>
</dbReference>
<keyword evidence="4 7" id="KW-0812">Transmembrane</keyword>
<keyword evidence="5 7" id="KW-1133">Transmembrane helix</keyword>
<dbReference type="Pfam" id="PF01554">
    <property type="entry name" value="MatE"/>
    <property type="match status" value="2"/>
</dbReference>
<feature type="transmembrane region" description="Helical" evidence="7">
    <location>
        <begin position="325"/>
        <end position="350"/>
    </location>
</feature>
<sequence length="476" mass="50209">MPQAKRDLFLHGSIPRALLTLSVPIILANILQAGYQLTDTYWVGRLGADAVAAVSVSTPVTFLVVALGSGLGMAGTTLTAQYIGAGRADKVNQVAAQTLLLVVVISAFLGALGFIFAPQFLALIGVSAEVYTGALAYMRTSFVGVAFVFAFFMMQSLMRGVGQTRIPLIIIAVTVVLNMGLDPLLIFGVGPLPGLGVMGAALATLMTQGLAAALGLWVFWRGQHGIHLHRALFKPDFSYIKKACALGLPGSIELSTRSLGVMIMSFLAASFGTLAIASYGIGANILQVITIPALGLSMSVSTLVGQNMGAGFTQRAEHIARLGAIYGFVALTLIGALTFWQASALVAFFVPDDAAVIAEGATFIRIMALAWGGIGVQLCVVAAFRASGNMLNAMVLALVSQWLVQFPIAYVLSKHTDLGIAGVWWSFPVTNVLVALVAFAWFSHGGWKRTRITDEDVQVQTVVDNALKDEGGLPRY</sequence>
<dbReference type="AlphaFoldDB" id="A0A9X2HZA5"/>
<evidence type="ECO:0000313" key="9">
    <source>
        <dbReference type="Proteomes" id="UP001139319"/>
    </source>
</evidence>
<gene>
    <name evidence="8" type="ORF">M6D89_11095</name>
</gene>
<dbReference type="EMBL" id="JAMFTH010000003">
    <property type="protein sequence ID" value="MCP8899844.1"/>
    <property type="molecule type" value="Genomic_DNA"/>
</dbReference>
<dbReference type="PANTHER" id="PTHR43549:SF2">
    <property type="entry name" value="MULTIDRUG RESISTANCE PROTEIN NORM-RELATED"/>
    <property type="match status" value="1"/>
</dbReference>
<feature type="transmembrane region" description="Helical" evidence="7">
    <location>
        <begin position="195"/>
        <end position="220"/>
    </location>
</feature>
<keyword evidence="2" id="KW-0813">Transport</keyword>
<dbReference type="PIRSF" id="PIRSF006603">
    <property type="entry name" value="DinF"/>
    <property type="match status" value="1"/>
</dbReference>
<name>A0A9X2HZA5_9GAMM</name>
<reference evidence="8" key="2">
    <citation type="submission" date="2023-01" db="EMBL/GenBank/DDBJ databases">
        <title>Gilvimarinus xylanilyticus HB14 isolated from Caulerpa lentillifera aquaculture base in Hainan, China.</title>
        <authorList>
            <person name="Zhang Y.-J."/>
        </authorList>
    </citation>
    <scope>NUCLEOTIDE SEQUENCE</scope>
    <source>
        <strain evidence="8">HB14</strain>
    </source>
</reference>
<feature type="transmembrane region" description="Helical" evidence="7">
    <location>
        <begin position="259"/>
        <end position="279"/>
    </location>
</feature>
<protein>
    <submittedName>
        <fullName evidence="8">MATE family efflux transporter</fullName>
    </submittedName>
</protein>
<feature type="transmembrane region" description="Helical" evidence="7">
    <location>
        <begin position="57"/>
        <end position="78"/>
    </location>
</feature>
<keyword evidence="9" id="KW-1185">Reference proteome</keyword>
<dbReference type="InterPro" id="IPR052031">
    <property type="entry name" value="Membrane_Transporter-Flippase"/>
</dbReference>
<feature type="transmembrane region" description="Helical" evidence="7">
    <location>
        <begin position="391"/>
        <end position="412"/>
    </location>
</feature>
<comment type="caution">
    <text evidence="8">The sequence shown here is derived from an EMBL/GenBank/DDBJ whole genome shotgun (WGS) entry which is preliminary data.</text>
</comment>
<evidence type="ECO:0000256" key="1">
    <source>
        <dbReference type="ARBA" id="ARBA00004429"/>
    </source>
</evidence>
<dbReference type="Proteomes" id="UP001139319">
    <property type="component" value="Unassembled WGS sequence"/>
</dbReference>
<reference evidence="8" key="1">
    <citation type="submission" date="2022-05" db="EMBL/GenBank/DDBJ databases">
        <authorList>
            <person name="Sun H.-N."/>
        </authorList>
    </citation>
    <scope>NUCLEOTIDE SEQUENCE</scope>
    <source>
        <strain evidence="8">HB14</strain>
    </source>
</reference>
<feature type="transmembrane region" description="Helical" evidence="7">
    <location>
        <begin position="99"/>
        <end position="124"/>
    </location>
</feature>
<dbReference type="NCBIfam" id="TIGR00797">
    <property type="entry name" value="matE"/>
    <property type="match status" value="1"/>
</dbReference>
<comment type="subcellular location">
    <subcellularLocation>
        <location evidence="1">Cell inner membrane</location>
        <topology evidence="1">Multi-pass membrane protein</topology>
    </subcellularLocation>
</comment>
<evidence type="ECO:0000256" key="6">
    <source>
        <dbReference type="ARBA" id="ARBA00023136"/>
    </source>
</evidence>
<dbReference type="InterPro" id="IPR048279">
    <property type="entry name" value="MdtK-like"/>
</dbReference>
<evidence type="ECO:0000256" key="5">
    <source>
        <dbReference type="ARBA" id="ARBA00022989"/>
    </source>
</evidence>
<proteinExistence type="predicted"/>
<dbReference type="RefSeq" id="WP_253968141.1">
    <property type="nucleotide sequence ID" value="NZ_JAMFTH010000003.1"/>
</dbReference>
<feature type="transmembrane region" description="Helical" evidence="7">
    <location>
        <begin position="136"/>
        <end position="154"/>
    </location>
</feature>
<evidence type="ECO:0000256" key="2">
    <source>
        <dbReference type="ARBA" id="ARBA00022448"/>
    </source>
</evidence>
<feature type="transmembrane region" description="Helical" evidence="7">
    <location>
        <begin position="166"/>
        <end position="189"/>
    </location>
</feature>
<feature type="transmembrane region" description="Helical" evidence="7">
    <location>
        <begin position="418"/>
        <end position="442"/>
    </location>
</feature>
<keyword evidence="6 7" id="KW-0472">Membrane</keyword>
<dbReference type="GO" id="GO:0042910">
    <property type="term" value="F:xenobiotic transmembrane transporter activity"/>
    <property type="evidence" value="ECO:0007669"/>
    <property type="project" value="InterPro"/>
</dbReference>
<dbReference type="GO" id="GO:0015297">
    <property type="term" value="F:antiporter activity"/>
    <property type="evidence" value="ECO:0007669"/>
    <property type="project" value="InterPro"/>
</dbReference>
<evidence type="ECO:0000256" key="3">
    <source>
        <dbReference type="ARBA" id="ARBA00022475"/>
    </source>
</evidence>
<accession>A0A9X2HZA5</accession>
<feature type="transmembrane region" description="Helical" evidence="7">
    <location>
        <begin position="285"/>
        <end position="304"/>
    </location>
</feature>
<dbReference type="GO" id="GO:0005886">
    <property type="term" value="C:plasma membrane"/>
    <property type="evidence" value="ECO:0007669"/>
    <property type="project" value="UniProtKB-SubCell"/>
</dbReference>
<evidence type="ECO:0000256" key="7">
    <source>
        <dbReference type="SAM" id="Phobius"/>
    </source>
</evidence>
<feature type="transmembrane region" description="Helical" evidence="7">
    <location>
        <begin position="362"/>
        <end position="384"/>
    </location>
</feature>
<keyword evidence="3" id="KW-1003">Cell membrane</keyword>
<organism evidence="8 9">
    <name type="scientific">Gilvimarinus xylanilyticus</name>
    <dbReference type="NCBI Taxonomy" id="2944139"/>
    <lineage>
        <taxon>Bacteria</taxon>
        <taxon>Pseudomonadati</taxon>
        <taxon>Pseudomonadota</taxon>
        <taxon>Gammaproteobacteria</taxon>
        <taxon>Cellvibrionales</taxon>
        <taxon>Cellvibrionaceae</taxon>
        <taxon>Gilvimarinus</taxon>
    </lineage>
</organism>
<dbReference type="InterPro" id="IPR002528">
    <property type="entry name" value="MATE_fam"/>
</dbReference>